<evidence type="ECO:0000313" key="2">
    <source>
        <dbReference type="Proteomes" id="UP000310334"/>
    </source>
</evidence>
<reference evidence="1 2" key="1">
    <citation type="submission" date="2019-04" db="EMBL/GenBank/DDBJ databases">
        <title>Bacillus sediminilitoris sp. nov., isolated from a tidal flat sediment on the East China Sea.</title>
        <authorList>
            <person name="Wei Y."/>
            <person name="Mao H."/>
            <person name="Fang J."/>
        </authorList>
    </citation>
    <scope>NUCLEOTIDE SEQUENCE [LARGE SCALE GENOMIC DNA]</scope>
    <source>
        <strain evidence="1 2">DSL-17</strain>
    </source>
</reference>
<protein>
    <submittedName>
        <fullName evidence="1">Uncharacterized protein</fullName>
    </submittedName>
</protein>
<gene>
    <name evidence="1" type="ORF">E6W99_02485</name>
</gene>
<sequence length="85" mass="10309">MIRTLRTAVYSLDIIKEIIQELDQNNLEQARQFAQNSISYLNKINHDQFRGAHYLYQLCRKLNLLEDKWQHAYPLLENPQQEKEY</sequence>
<keyword evidence="2" id="KW-1185">Reference proteome</keyword>
<dbReference type="Proteomes" id="UP000310334">
    <property type="component" value="Unassembled WGS sequence"/>
</dbReference>
<evidence type="ECO:0000313" key="1">
    <source>
        <dbReference type="EMBL" id="THF82321.1"/>
    </source>
</evidence>
<comment type="caution">
    <text evidence="1">The sequence shown here is derived from an EMBL/GenBank/DDBJ whole genome shotgun (WGS) entry which is preliminary data.</text>
</comment>
<dbReference type="RefSeq" id="WP_196305239.1">
    <property type="nucleotide sequence ID" value="NZ_CP046266.1"/>
</dbReference>
<proteinExistence type="predicted"/>
<dbReference type="AlphaFoldDB" id="A0A4S4C3J0"/>
<dbReference type="EMBL" id="SSNT01000002">
    <property type="protein sequence ID" value="THF82321.1"/>
    <property type="molecule type" value="Genomic_DNA"/>
</dbReference>
<accession>A0A4S4C3J0</accession>
<name>A0A4S4C3J0_9BACI</name>
<organism evidence="1 2">
    <name type="scientific">Metabacillus sediminilitoris</name>
    <dbReference type="NCBI Taxonomy" id="2567941"/>
    <lineage>
        <taxon>Bacteria</taxon>
        <taxon>Bacillati</taxon>
        <taxon>Bacillota</taxon>
        <taxon>Bacilli</taxon>
        <taxon>Bacillales</taxon>
        <taxon>Bacillaceae</taxon>
        <taxon>Metabacillus</taxon>
    </lineage>
</organism>